<organism evidence="1 2">
    <name type="scientific">Enterovirga aerilata</name>
    <dbReference type="NCBI Taxonomy" id="2730920"/>
    <lineage>
        <taxon>Bacteria</taxon>
        <taxon>Pseudomonadati</taxon>
        <taxon>Pseudomonadota</taxon>
        <taxon>Alphaproteobacteria</taxon>
        <taxon>Hyphomicrobiales</taxon>
        <taxon>Methylobacteriaceae</taxon>
        <taxon>Enterovirga</taxon>
    </lineage>
</organism>
<dbReference type="PIRSF" id="PIRSF035865">
    <property type="entry name" value="UCP035865"/>
    <property type="match status" value="1"/>
</dbReference>
<dbReference type="AlphaFoldDB" id="A0A849I0J4"/>
<dbReference type="InterPro" id="IPR019285">
    <property type="entry name" value="DUF2336"/>
</dbReference>
<dbReference type="EMBL" id="JABEPP010000003">
    <property type="protein sequence ID" value="NNM73276.1"/>
    <property type="molecule type" value="Genomic_DNA"/>
</dbReference>
<name>A0A849I0J4_9HYPH</name>
<reference evidence="1 2" key="1">
    <citation type="submission" date="2020-04" db="EMBL/GenBank/DDBJ databases">
        <title>Enterovirga sp. isolate from soil.</title>
        <authorList>
            <person name="Chea S."/>
            <person name="Kim D.-U."/>
        </authorList>
    </citation>
    <scope>NUCLEOTIDE SEQUENCE [LARGE SCALE GENOMIC DNA]</scope>
    <source>
        <strain evidence="1 2">DB1703</strain>
    </source>
</reference>
<evidence type="ECO:0000313" key="1">
    <source>
        <dbReference type="EMBL" id="NNM73276.1"/>
    </source>
</evidence>
<sequence>MRRFLLWARSASPGHRAEATGALARAFLYSDLSEADRWEAETALTAMLDDPSAIVRRAMAESLAASPDAPRHIMVALAADAPEVAELVLARSPVLIDADLVDAAAIGDDRVQCAIASRAPLSRPVAAALGEIGRRPALVRLARNRGADIGHSTLVRMVERHGDHAPLRETLLARPDLPVDIAQAIAAALARALESFVVGCGWLSPERSGRITREACERTTVALSAQSERDEVGRLVAYLRESQQLTPALMLRAILSGELAFVEAAFCELTEVSPKRVAGFCREPGGHGFRAMFAKAGLPAALRPAFEAALAALRGGTAAARPAGARLSRGVIERALAACSDLPPDQAGRLVALLRRFEVEAAREEARLIADELADEAALDIVMRHAPEILLEGPESPSSMAA</sequence>
<evidence type="ECO:0000313" key="2">
    <source>
        <dbReference type="Proteomes" id="UP000564885"/>
    </source>
</evidence>
<comment type="caution">
    <text evidence="1">The sequence shown here is derived from an EMBL/GenBank/DDBJ whole genome shotgun (WGS) entry which is preliminary data.</text>
</comment>
<dbReference type="Proteomes" id="UP000564885">
    <property type="component" value="Unassembled WGS sequence"/>
</dbReference>
<gene>
    <name evidence="1" type="ORF">HJG44_12880</name>
</gene>
<dbReference type="Pfam" id="PF10098">
    <property type="entry name" value="DUF2336"/>
    <property type="match status" value="1"/>
</dbReference>
<keyword evidence="2" id="KW-1185">Reference proteome</keyword>
<dbReference type="InterPro" id="IPR014598">
    <property type="entry name" value="UCP035865"/>
</dbReference>
<proteinExistence type="predicted"/>
<accession>A0A849I0J4</accession>
<protein>
    <submittedName>
        <fullName evidence="1">DUF2336 domain-containing protein</fullName>
    </submittedName>
</protein>